<dbReference type="RefSeq" id="WP_010958106.1">
    <property type="nucleotide sequence ID" value="NC_009727.1"/>
</dbReference>
<dbReference type="KEGG" id="cbd:CBUD_1341"/>
<dbReference type="InterPro" id="IPR032710">
    <property type="entry name" value="NTF2-like_dom_sf"/>
</dbReference>
<dbReference type="Pfam" id="PF12680">
    <property type="entry name" value="SnoaL_2"/>
    <property type="match status" value="1"/>
</dbReference>
<dbReference type="Proteomes" id="UP000008555">
    <property type="component" value="Chromosome"/>
</dbReference>
<accession>A9KFV5</accession>
<dbReference type="Gene3D" id="3.10.450.50">
    <property type="match status" value="1"/>
</dbReference>
<evidence type="ECO:0000313" key="3">
    <source>
        <dbReference type="Proteomes" id="UP000008555"/>
    </source>
</evidence>
<evidence type="ECO:0000259" key="1">
    <source>
        <dbReference type="Pfam" id="PF12680"/>
    </source>
</evidence>
<organism evidence="2 3">
    <name type="scientific">Coxiella burnetii (strain Dugway 5J108-111)</name>
    <dbReference type="NCBI Taxonomy" id="434922"/>
    <lineage>
        <taxon>Bacteria</taxon>
        <taxon>Pseudomonadati</taxon>
        <taxon>Pseudomonadota</taxon>
        <taxon>Gammaproteobacteria</taxon>
        <taxon>Legionellales</taxon>
        <taxon>Coxiellaceae</taxon>
        <taxon>Coxiella</taxon>
    </lineage>
</organism>
<dbReference type="InterPro" id="IPR037401">
    <property type="entry name" value="SnoaL-like"/>
</dbReference>
<proteinExistence type="predicted"/>
<dbReference type="AlphaFoldDB" id="A9KFV5"/>
<gene>
    <name evidence="2" type="ordered locus">CBUD_1341</name>
</gene>
<feature type="domain" description="SnoaL-like" evidence="1">
    <location>
        <begin position="10"/>
        <end position="112"/>
    </location>
</feature>
<reference evidence="2 3" key="1">
    <citation type="journal article" date="2009" name="Infect. Immun.">
        <title>Comparative genomics reveal extensive transposon-mediated genomic plasticity and diversity among potential effector proteins within the genus Coxiella.</title>
        <authorList>
            <person name="Beare P.A."/>
            <person name="Unsworth N."/>
            <person name="Andoh M."/>
            <person name="Voth D.E."/>
            <person name="Omsland A."/>
            <person name="Gilk S.D."/>
            <person name="Williams K.P."/>
            <person name="Sobral B.W."/>
            <person name="Kupko J.J.III."/>
            <person name="Porcella S.F."/>
            <person name="Samuel J.E."/>
            <person name="Heinzen R.A."/>
        </authorList>
    </citation>
    <scope>NUCLEOTIDE SEQUENCE [LARGE SCALE GENOMIC DNA]</scope>
    <source>
        <strain evidence="2 3">Dugway 5J108-111</strain>
    </source>
</reference>
<protein>
    <submittedName>
        <fullName evidence="2">Hypothetical cytosolic protein</fullName>
    </submittedName>
</protein>
<sequence length="134" mass="15725">MNEKTAFNLIQQYIEGWKQNDLLLILSTLAEDCVVIESHGPQYQGIREIERWFGFWLNANGKVTKWDLLSLYFCEKKETAFVEWAFGCVSNGREYSLPGGISVVKFSDQKIAFLHEYRMTRAIYRWEGKRLNSD</sequence>
<dbReference type="SUPFAM" id="SSF54427">
    <property type="entry name" value="NTF2-like"/>
    <property type="match status" value="1"/>
</dbReference>
<dbReference type="HOGENOM" id="CLU_123773_0_1_6"/>
<dbReference type="EMBL" id="CP000733">
    <property type="protein sequence ID" value="ABS77761.1"/>
    <property type="molecule type" value="Genomic_DNA"/>
</dbReference>
<evidence type="ECO:0000313" key="2">
    <source>
        <dbReference type="EMBL" id="ABS77761.1"/>
    </source>
</evidence>
<name>A9KFV5_COXBN</name>